<dbReference type="SMART" id="SM00220">
    <property type="entry name" value="S_TKc"/>
    <property type="match status" value="1"/>
</dbReference>
<dbReference type="PROSITE" id="PS50011">
    <property type="entry name" value="PROTEIN_KINASE_DOM"/>
    <property type="match status" value="1"/>
</dbReference>
<dbReference type="GO" id="GO:0005524">
    <property type="term" value="F:ATP binding"/>
    <property type="evidence" value="ECO:0007669"/>
    <property type="project" value="InterPro"/>
</dbReference>
<keyword evidence="2" id="KW-0418">Kinase</keyword>
<dbReference type="InterPro" id="IPR045269">
    <property type="entry name" value="Atg1-like"/>
</dbReference>
<dbReference type="PANTHER" id="PTHR24348">
    <property type="entry name" value="SERINE/THREONINE-PROTEIN KINASE UNC-51-RELATED"/>
    <property type="match status" value="1"/>
</dbReference>
<dbReference type="GO" id="GO:0004674">
    <property type="term" value="F:protein serine/threonine kinase activity"/>
    <property type="evidence" value="ECO:0007669"/>
    <property type="project" value="UniProtKB-KW"/>
</dbReference>
<dbReference type="NCBIfam" id="NF045510">
    <property type="entry name" value="4Cys_prefix_kin"/>
    <property type="match status" value="1"/>
</dbReference>
<sequence>MMSVCLHPHCTDPQNPDNQRACRSCGAKLLIKSRYRALQPIQMGKFIRTFKGVDTAFSASAPIQLKQILLPEEILKNSANRQRAIEIFKQSVAALHTLKDVPNLQTPIDYSVVGNGLYLIEALPHGSTLSELLQNQSYLTESQIQKLLGDLLPALQTLHESSLLHRDIQPEHILYSHHSGTFTLINFGFPQLIAEMMQDSILKAGEYLIGDPAYSAQEQLTGKATFASDLYSLGVVCLQAATGIEPTYLLDYQGKHWNYQDYLTHNSLSPAFRKILEKMAAPLLLDRYANIKLLLKDLKQLDASATAQPVTQSGPQQAAEKALHWLVNAALPSFNVVQEKAIHIANQFSKPK</sequence>
<dbReference type="Proteomes" id="UP000217895">
    <property type="component" value="Plasmid Plasmid2 dna"/>
</dbReference>
<gene>
    <name evidence="2" type="ORF">NIES2135_66190</name>
</gene>
<name>A0A1Z4JSP2_LEPBY</name>
<dbReference type="GO" id="GO:0005737">
    <property type="term" value="C:cytoplasm"/>
    <property type="evidence" value="ECO:0007669"/>
    <property type="project" value="TreeGrafter"/>
</dbReference>
<evidence type="ECO:0000259" key="1">
    <source>
        <dbReference type="PROSITE" id="PS50011"/>
    </source>
</evidence>
<organism evidence="2 3">
    <name type="scientific">Leptolyngbya boryana NIES-2135</name>
    <dbReference type="NCBI Taxonomy" id="1973484"/>
    <lineage>
        <taxon>Bacteria</taxon>
        <taxon>Bacillati</taxon>
        <taxon>Cyanobacteriota</taxon>
        <taxon>Cyanophyceae</taxon>
        <taxon>Leptolyngbyales</taxon>
        <taxon>Leptolyngbyaceae</taxon>
        <taxon>Leptolyngbya group</taxon>
        <taxon>Leptolyngbya</taxon>
    </lineage>
</organism>
<dbReference type="Gene3D" id="1.10.510.10">
    <property type="entry name" value="Transferase(Phosphotransferase) domain 1"/>
    <property type="match status" value="1"/>
</dbReference>
<evidence type="ECO:0000313" key="2">
    <source>
        <dbReference type="EMBL" id="BAY59742.1"/>
    </source>
</evidence>
<dbReference type="AlphaFoldDB" id="A0A1Z4JSP2"/>
<accession>A0A1Z4JSP2</accession>
<dbReference type="EMBL" id="AP018205">
    <property type="protein sequence ID" value="BAY59742.1"/>
    <property type="molecule type" value="Genomic_DNA"/>
</dbReference>
<reference evidence="2 3" key="1">
    <citation type="submission" date="2017-06" db="EMBL/GenBank/DDBJ databases">
        <title>Genome sequencing of cyanobaciteial culture collection at National Institute for Environmental Studies (NIES).</title>
        <authorList>
            <person name="Hirose Y."/>
            <person name="Shimura Y."/>
            <person name="Fujisawa T."/>
            <person name="Nakamura Y."/>
            <person name="Kawachi M."/>
        </authorList>
    </citation>
    <scope>NUCLEOTIDE SEQUENCE [LARGE SCALE GENOMIC DNA]</scope>
    <source>
        <strain evidence="2 3">NIES-2135</strain>
        <plasmid evidence="3">Plasmid Plasmid2 dna</plasmid>
    </source>
</reference>
<dbReference type="InterPro" id="IPR000719">
    <property type="entry name" value="Prot_kinase_dom"/>
</dbReference>
<protein>
    <submittedName>
        <fullName evidence="2">Serine/threonine protein kinase</fullName>
    </submittedName>
</protein>
<keyword evidence="3" id="KW-1185">Reference proteome</keyword>
<keyword evidence="2" id="KW-0808">Transferase</keyword>
<keyword evidence="2" id="KW-0723">Serine/threonine-protein kinase</keyword>
<proteinExistence type="predicted"/>
<keyword evidence="2" id="KW-0614">Plasmid</keyword>
<feature type="domain" description="Protein kinase" evidence="1">
    <location>
        <begin position="35"/>
        <end position="301"/>
    </location>
</feature>
<dbReference type="InterPro" id="IPR011009">
    <property type="entry name" value="Kinase-like_dom_sf"/>
</dbReference>
<dbReference type="Pfam" id="PF00069">
    <property type="entry name" value="Pkinase"/>
    <property type="match status" value="1"/>
</dbReference>
<geneLocation type="plasmid" evidence="2">
    <name>plasmid2</name>
</geneLocation>
<dbReference type="SUPFAM" id="SSF56112">
    <property type="entry name" value="Protein kinase-like (PK-like)"/>
    <property type="match status" value="1"/>
</dbReference>
<evidence type="ECO:0000313" key="3">
    <source>
        <dbReference type="Proteomes" id="UP000217895"/>
    </source>
</evidence>